<keyword evidence="4" id="KW-0309">Germination</keyword>
<proteinExistence type="inferred from homology"/>
<evidence type="ECO:0000256" key="6">
    <source>
        <dbReference type="ARBA" id="ARBA00022989"/>
    </source>
</evidence>
<dbReference type="InterPro" id="IPR004761">
    <property type="entry name" value="Spore_GerAB"/>
</dbReference>
<evidence type="ECO:0000256" key="7">
    <source>
        <dbReference type="ARBA" id="ARBA00023136"/>
    </source>
</evidence>
<dbReference type="AlphaFoldDB" id="A0A916YSZ3"/>
<name>A0A916YSZ3_9BACL</name>
<evidence type="ECO:0000256" key="4">
    <source>
        <dbReference type="ARBA" id="ARBA00022544"/>
    </source>
</evidence>
<reference evidence="9" key="1">
    <citation type="journal article" date="2014" name="Int. J. Syst. Evol. Microbiol.">
        <title>Complete genome sequence of Corynebacterium casei LMG S-19264T (=DSM 44701T), isolated from a smear-ripened cheese.</title>
        <authorList>
            <consortium name="US DOE Joint Genome Institute (JGI-PGF)"/>
            <person name="Walter F."/>
            <person name="Albersmeier A."/>
            <person name="Kalinowski J."/>
            <person name="Ruckert C."/>
        </authorList>
    </citation>
    <scope>NUCLEOTIDE SEQUENCE</scope>
    <source>
        <strain evidence="9">CGMCC 1.15178</strain>
    </source>
</reference>
<evidence type="ECO:0000256" key="3">
    <source>
        <dbReference type="ARBA" id="ARBA00022448"/>
    </source>
</evidence>
<dbReference type="NCBIfam" id="TIGR00912">
    <property type="entry name" value="2A0309"/>
    <property type="match status" value="1"/>
</dbReference>
<feature type="transmembrane region" description="Helical" evidence="8">
    <location>
        <begin position="134"/>
        <end position="153"/>
    </location>
</feature>
<dbReference type="GO" id="GO:0009847">
    <property type="term" value="P:spore germination"/>
    <property type="evidence" value="ECO:0007669"/>
    <property type="project" value="InterPro"/>
</dbReference>
<dbReference type="GO" id="GO:0016020">
    <property type="term" value="C:membrane"/>
    <property type="evidence" value="ECO:0007669"/>
    <property type="project" value="UniProtKB-SubCell"/>
</dbReference>
<feature type="transmembrane region" description="Helical" evidence="8">
    <location>
        <begin position="173"/>
        <end position="191"/>
    </location>
</feature>
<gene>
    <name evidence="9" type="ORF">GCM10010911_15440</name>
</gene>
<evidence type="ECO:0008006" key="11">
    <source>
        <dbReference type="Google" id="ProtNLM"/>
    </source>
</evidence>
<feature type="transmembrane region" description="Helical" evidence="8">
    <location>
        <begin position="319"/>
        <end position="341"/>
    </location>
</feature>
<evidence type="ECO:0000313" key="10">
    <source>
        <dbReference type="Proteomes" id="UP000612456"/>
    </source>
</evidence>
<keyword evidence="10" id="KW-1185">Reference proteome</keyword>
<evidence type="ECO:0000256" key="1">
    <source>
        <dbReference type="ARBA" id="ARBA00004141"/>
    </source>
</evidence>
<dbReference type="EMBL" id="BMHP01000001">
    <property type="protein sequence ID" value="GGD58543.1"/>
    <property type="molecule type" value="Genomic_DNA"/>
</dbReference>
<keyword evidence="6 8" id="KW-1133">Transmembrane helix</keyword>
<feature type="transmembrane region" description="Helical" evidence="8">
    <location>
        <begin position="258"/>
        <end position="277"/>
    </location>
</feature>
<comment type="caution">
    <text evidence="9">The sequence shown here is derived from an EMBL/GenBank/DDBJ whole genome shotgun (WGS) entry which is preliminary data.</text>
</comment>
<accession>A0A916YSZ3</accession>
<protein>
    <recommendedName>
        <fullName evidence="11">Spore germination protein (Amino acid permease)</fullName>
    </recommendedName>
</protein>
<dbReference type="PANTHER" id="PTHR34975:SF2">
    <property type="entry name" value="SPORE GERMINATION PROTEIN A2"/>
    <property type="match status" value="1"/>
</dbReference>
<evidence type="ECO:0000313" key="9">
    <source>
        <dbReference type="EMBL" id="GGD58543.1"/>
    </source>
</evidence>
<comment type="subcellular location">
    <subcellularLocation>
        <location evidence="1">Membrane</location>
        <topology evidence="1">Multi-pass membrane protein</topology>
    </subcellularLocation>
</comment>
<reference evidence="9" key="2">
    <citation type="submission" date="2020-09" db="EMBL/GenBank/DDBJ databases">
        <authorList>
            <person name="Sun Q."/>
            <person name="Zhou Y."/>
        </authorList>
    </citation>
    <scope>NUCLEOTIDE SEQUENCE</scope>
    <source>
        <strain evidence="9">CGMCC 1.15178</strain>
    </source>
</reference>
<evidence type="ECO:0000256" key="5">
    <source>
        <dbReference type="ARBA" id="ARBA00022692"/>
    </source>
</evidence>
<evidence type="ECO:0000256" key="8">
    <source>
        <dbReference type="SAM" id="Phobius"/>
    </source>
</evidence>
<dbReference type="PANTHER" id="PTHR34975">
    <property type="entry name" value="SPORE GERMINATION PROTEIN A2"/>
    <property type="match status" value="1"/>
</dbReference>
<organism evidence="9 10">
    <name type="scientific">Paenibacillus nasutitermitis</name>
    <dbReference type="NCBI Taxonomy" id="1652958"/>
    <lineage>
        <taxon>Bacteria</taxon>
        <taxon>Bacillati</taxon>
        <taxon>Bacillota</taxon>
        <taxon>Bacilli</taxon>
        <taxon>Bacillales</taxon>
        <taxon>Paenibacillaceae</taxon>
        <taxon>Paenibacillus</taxon>
    </lineage>
</organism>
<dbReference type="Pfam" id="PF03845">
    <property type="entry name" value="Spore_permease"/>
    <property type="match status" value="1"/>
</dbReference>
<feature type="transmembrane region" description="Helical" evidence="8">
    <location>
        <begin position="107"/>
        <end position="125"/>
    </location>
</feature>
<keyword evidence="3" id="KW-0813">Transport</keyword>
<feature type="transmembrane region" description="Helical" evidence="8">
    <location>
        <begin position="27"/>
        <end position="49"/>
    </location>
</feature>
<keyword evidence="5 8" id="KW-0812">Transmembrane</keyword>
<comment type="similarity">
    <text evidence="2">Belongs to the amino acid-polyamine-organocation (APC) superfamily. Spore germination protein (SGP) (TC 2.A.3.9) family.</text>
</comment>
<dbReference type="Proteomes" id="UP000612456">
    <property type="component" value="Unassembled WGS sequence"/>
</dbReference>
<sequence length="350" mass="39449">MVFSLMNGLCTHVIVNPMVLGASGRDAWITALVSGALFIVWSLLLVWLIQRSGQQKWHAWLADKTHPSLSWLLIAPLIIILYMIGGTTVVQTARWNITNYLPQSPELLLVVALVVICTILALWGLRVIAILSGILLPIVVVLGIFVAVSNSSMKDYHLLQPMLEQGWSPVLKGMVYTGGGFVELIVLIALQHRIKTKIRAWPVVIYAVFVTLITVGPLVGAITEFGPIEAANQMISPYEQWRLVKIGQYVEHVDFFSIFQWLSGACIRISLSVYLIIELLPIKRIRTRLWVIVGIMLSYLTWSLFPINEYIFFLWLSRYYMPISLTVLLALSFLWMLIALFSKPVKEGSV</sequence>
<feature type="transmembrane region" description="Helical" evidence="8">
    <location>
        <begin position="203"/>
        <end position="222"/>
    </location>
</feature>
<keyword evidence="7 8" id="KW-0472">Membrane</keyword>
<feature type="transmembrane region" description="Helical" evidence="8">
    <location>
        <begin position="69"/>
        <end position="87"/>
    </location>
</feature>
<evidence type="ECO:0000256" key="2">
    <source>
        <dbReference type="ARBA" id="ARBA00007998"/>
    </source>
</evidence>
<feature type="transmembrane region" description="Helical" evidence="8">
    <location>
        <begin position="289"/>
        <end position="307"/>
    </location>
</feature>